<evidence type="ECO:0000313" key="1">
    <source>
        <dbReference type="EMBL" id="JAH23612.1"/>
    </source>
</evidence>
<protein>
    <submittedName>
        <fullName evidence="1">Uncharacterized protein</fullName>
    </submittedName>
</protein>
<proteinExistence type="predicted"/>
<reference evidence="1" key="2">
    <citation type="journal article" date="2015" name="Fish Shellfish Immunol.">
        <title>Early steps in the European eel (Anguilla anguilla)-Vibrio vulnificus interaction in the gills: Role of the RtxA13 toxin.</title>
        <authorList>
            <person name="Callol A."/>
            <person name="Pajuelo D."/>
            <person name="Ebbesson L."/>
            <person name="Teles M."/>
            <person name="MacKenzie S."/>
            <person name="Amaro C."/>
        </authorList>
    </citation>
    <scope>NUCLEOTIDE SEQUENCE</scope>
</reference>
<dbReference type="AlphaFoldDB" id="A0A0E9R4B6"/>
<reference evidence="1" key="1">
    <citation type="submission" date="2014-11" db="EMBL/GenBank/DDBJ databases">
        <authorList>
            <person name="Amaro Gonzalez C."/>
        </authorList>
    </citation>
    <scope>NUCLEOTIDE SEQUENCE</scope>
</reference>
<name>A0A0E9R4B6_ANGAN</name>
<accession>A0A0E9R4B6</accession>
<organism evidence="1">
    <name type="scientific">Anguilla anguilla</name>
    <name type="common">European freshwater eel</name>
    <name type="synonym">Muraena anguilla</name>
    <dbReference type="NCBI Taxonomy" id="7936"/>
    <lineage>
        <taxon>Eukaryota</taxon>
        <taxon>Metazoa</taxon>
        <taxon>Chordata</taxon>
        <taxon>Craniata</taxon>
        <taxon>Vertebrata</taxon>
        <taxon>Euteleostomi</taxon>
        <taxon>Actinopterygii</taxon>
        <taxon>Neopterygii</taxon>
        <taxon>Teleostei</taxon>
        <taxon>Anguilliformes</taxon>
        <taxon>Anguillidae</taxon>
        <taxon>Anguilla</taxon>
    </lineage>
</organism>
<dbReference type="EMBL" id="GBXM01084965">
    <property type="protein sequence ID" value="JAH23612.1"/>
    <property type="molecule type" value="Transcribed_RNA"/>
</dbReference>
<sequence length="34" mass="4078">MAFWYVQCPLANFFKRLMRRVLSGVAYCEAYLDD</sequence>